<feature type="domain" description="Histidine kinase" evidence="7">
    <location>
        <begin position="54"/>
        <end position="276"/>
    </location>
</feature>
<dbReference type="Gene3D" id="3.40.50.2300">
    <property type="match status" value="2"/>
</dbReference>
<evidence type="ECO:0000256" key="1">
    <source>
        <dbReference type="ARBA" id="ARBA00000085"/>
    </source>
</evidence>
<evidence type="ECO:0000256" key="4">
    <source>
        <dbReference type="ARBA" id="ARBA00023012"/>
    </source>
</evidence>
<dbReference type="PROSITE" id="PS50110">
    <property type="entry name" value="RESPONSE_REGULATORY"/>
    <property type="match status" value="2"/>
</dbReference>
<dbReference type="SMART" id="SM00387">
    <property type="entry name" value="HATPase_c"/>
    <property type="match status" value="1"/>
</dbReference>
<dbReference type="InterPro" id="IPR036890">
    <property type="entry name" value="HATPase_C_sf"/>
</dbReference>
<dbReference type="CDD" id="cd17546">
    <property type="entry name" value="REC_hyHK_CKI1_RcsC-like"/>
    <property type="match status" value="1"/>
</dbReference>
<feature type="domain" description="Response regulatory" evidence="8">
    <location>
        <begin position="295"/>
        <end position="416"/>
    </location>
</feature>
<dbReference type="InterPro" id="IPR004358">
    <property type="entry name" value="Sig_transdc_His_kin-like_C"/>
</dbReference>
<keyword evidence="4" id="KW-0902">Two-component regulatory system</keyword>
<dbReference type="PROSITE" id="PS50109">
    <property type="entry name" value="HIS_KIN"/>
    <property type="match status" value="1"/>
</dbReference>
<dbReference type="Pfam" id="PF00072">
    <property type="entry name" value="Response_reg"/>
    <property type="match status" value="2"/>
</dbReference>
<dbReference type="Pfam" id="PF02518">
    <property type="entry name" value="HATPase_c"/>
    <property type="match status" value="1"/>
</dbReference>
<dbReference type="Gene3D" id="3.30.565.10">
    <property type="entry name" value="Histidine kinase-like ATPase, C-terminal domain"/>
    <property type="match status" value="1"/>
</dbReference>
<accession>A0ABU8XL75</accession>
<dbReference type="CDD" id="cd16922">
    <property type="entry name" value="HATPase_EvgS-ArcB-TorS-like"/>
    <property type="match status" value="1"/>
</dbReference>
<sequence length="577" mass="60838">MSDLDDGSSRPVSSGPTDMAADEADSGPAAVAVWRRRCEAAEEASRARAAFLAMMSHEIREPMNGVVGMIRLLRDTPLDDEQRSYVDTALESVETLLTIVNDILDLGRIDAGRLELAPVEVELAAFLERLRLQVEPRARARQIGFRCEVLPGTPAVVRADPARLRQVLLNLIGNAIKFTEEGGVRLRVGPGTTMDGSPGGLAIEVEDTGIGIPPEALEHLFSSFTQAGPDTPRLYGGSGLGLMIAHRLIQAMGGAITVASRVGQGTTFHVAVPLPTAVAAAAGPLPVTAGLAGCALLVADPHARTREITAELATGWGLTVRTARSGRQALALLGEAADRNAPFDLVVIDRSIADPTAEEVAAAIRADPRLRHARLVLLASSGMRGDAAAAQAAGFSAYLSKPVEAATLLACLQTLRAGPLEPGQGPITVHSLSERRPSGLKVLLADDNPVNCRLASIILKRAGHTVDTVPDGLQALRKLEAEAYDIVLMDVQMPVMNGLEATARIRALPDERLAATPIVAITANVMRGDDSACFAAGMDGYVTKPISAAALLSEIDRQIARLSNQKAIKNKNRLPID</sequence>
<dbReference type="InterPro" id="IPR003594">
    <property type="entry name" value="HATPase_dom"/>
</dbReference>
<dbReference type="EMBL" id="JBBLZC010000001">
    <property type="protein sequence ID" value="MEK0081965.1"/>
    <property type="molecule type" value="Genomic_DNA"/>
</dbReference>
<feature type="domain" description="Response regulatory" evidence="8">
    <location>
        <begin position="441"/>
        <end position="559"/>
    </location>
</feature>
<keyword evidence="10" id="KW-1185">Reference proteome</keyword>
<dbReference type="InterPro" id="IPR005467">
    <property type="entry name" value="His_kinase_dom"/>
</dbReference>
<dbReference type="RefSeq" id="WP_418157805.1">
    <property type="nucleotide sequence ID" value="NZ_JBBLZC010000001.1"/>
</dbReference>
<dbReference type="PRINTS" id="PR00344">
    <property type="entry name" value="BCTRLSENSOR"/>
</dbReference>
<dbReference type="EC" id="2.7.13.3" evidence="2"/>
<evidence type="ECO:0000313" key="9">
    <source>
        <dbReference type="EMBL" id="MEK0081965.1"/>
    </source>
</evidence>
<dbReference type="PANTHER" id="PTHR45339:SF1">
    <property type="entry name" value="HYBRID SIGNAL TRANSDUCTION HISTIDINE KINASE J"/>
    <property type="match status" value="1"/>
</dbReference>
<dbReference type="InterPro" id="IPR036097">
    <property type="entry name" value="HisK_dim/P_sf"/>
</dbReference>
<name>A0ABU8XL75_9PROT</name>
<proteinExistence type="predicted"/>
<dbReference type="InterPro" id="IPR001789">
    <property type="entry name" value="Sig_transdc_resp-reg_receiver"/>
</dbReference>
<gene>
    <name evidence="9" type="ORF">U1T56_02285</name>
</gene>
<evidence type="ECO:0000259" key="7">
    <source>
        <dbReference type="PROSITE" id="PS50109"/>
    </source>
</evidence>
<reference evidence="9 10" key="1">
    <citation type="submission" date="2024-01" db="EMBL/GenBank/DDBJ databases">
        <title>Multi-omics insights into the function and evolution of sodium benzoate biodegradation pathways in Benzoatithermus flavus gen. nov., sp. nov. from hot spring.</title>
        <authorList>
            <person name="Hu C.-J."/>
            <person name="Li W.-J."/>
        </authorList>
    </citation>
    <scope>NUCLEOTIDE SEQUENCE [LARGE SCALE GENOMIC DNA]</scope>
    <source>
        <strain evidence="9 10">SYSU G07066</strain>
    </source>
</reference>
<dbReference type="Pfam" id="PF00512">
    <property type="entry name" value="HisKA"/>
    <property type="match status" value="1"/>
</dbReference>
<dbReference type="InterPro" id="IPR011006">
    <property type="entry name" value="CheY-like_superfamily"/>
</dbReference>
<comment type="caution">
    <text evidence="9">The sequence shown here is derived from an EMBL/GenBank/DDBJ whole genome shotgun (WGS) entry which is preliminary data.</text>
</comment>
<feature type="region of interest" description="Disordered" evidence="6">
    <location>
        <begin position="1"/>
        <end position="26"/>
    </location>
</feature>
<keyword evidence="3 5" id="KW-0597">Phosphoprotein</keyword>
<dbReference type="SMART" id="SM00448">
    <property type="entry name" value="REC"/>
    <property type="match status" value="2"/>
</dbReference>
<evidence type="ECO:0000259" key="8">
    <source>
        <dbReference type="PROSITE" id="PS50110"/>
    </source>
</evidence>
<dbReference type="Proteomes" id="UP001375743">
    <property type="component" value="Unassembled WGS sequence"/>
</dbReference>
<evidence type="ECO:0000256" key="6">
    <source>
        <dbReference type="SAM" id="MobiDB-lite"/>
    </source>
</evidence>
<feature type="modified residue" description="4-aspartylphosphate" evidence="5">
    <location>
        <position position="349"/>
    </location>
</feature>
<dbReference type="SUPFAM" id="SSF52172">
    <property type="entry name" value="CheY-like"/>
    <property type="match status" value="2"/>
</dbReference>
<dbReference type="Gene3D" id="1.10.287.130">
    <property type="match status" value="1"/>
</dbReference>
<dbReference type="SMART" id="SM00388">
    <property type="entry name" value="HisKA"/>
    <property type="match status" value="1"/>
</dbReference>
<evidence type="ECO:0000256" key="3">
    <source>
        <dbReference type="ARBA" id="ARBA00022553"/>
    </source>
</evidence>
<evidence type="ECO:0000313" key="10">
    <source>
        <dbReference type="Proteomes" id="UP001375743"/>
    </source>
</evidence>
<dbReference type="SUPFAM" id="SSF55874">
    <property type="entry name" value="ATPase domain of HSP90 chaperone/DNA topoisomerase II/histidine kinase"/>
    <property type="match status" value="1"/>
</dbReference>
<dbReference type="PANTHER" id="PTHR45339">
    <property type="entry name" value="HYBRID SIGNAL TRANSDUCTION HISTIDINE KINASE J"/>
    <property type="match status" value="1"/>
</dbReference>
<evidence type="ECO:0000256" key="2">
    <source>
        <dbReference type="ARBA" id="ARBA00012438"/>
    </source>
</evidence>
<feature type="modified residue" description="4-aspartylphosphate" evidence="5">
    <location>
        <position position="490"/>
    </location>
</feature>
<dbReference type="SUPFAM" id="SSF47384">
    <property type="entry name" value="Homodimeric domain of signal transducing histidine kinase"/>
    <property type="match status" value="1"/>
</dbReference>
<dbReference type="InterPro" id="IPR003661">
    <property type="entry name" value="HisK_dim/P_dom"/>
</dbReference>
<comment type="catalytic activity">
    <reaction evidence="1">
        <text>ATP + protein L-histidine = ADP + protein N-phospho-L-histidine.</text>
        <dbReference type="EC" id="2.7.13.3"/>
    </reaction>
</comment>
<dbReference type="CDD" id="cd00082">
    <property type="entry name" value="HisKA"/>
    <property type="match status" value="1"/>
</dbReference>
<organism evidence="9 10">
    <name type="scientific">Benzoatithermus flavus</name>
    <dbReference type="NCBI Taxonomy" id="3108223"/>
    <lineage>
        <taxon>Bacteria</taxon>
        <taxon>Pseudomonadati</taxon>
        <taxon>Pseudomonadota</taxon>
        <taxon>Alphaproteobacteria</taxon>
        <taxon>Geminicoccales</taxon>
        <taxon>Geminicoccaceae</taxon>
        <taxon>Benzoatithermus</taxon>
    </lineage>
</organism>
<evidence type="ECO:0000256" key="5">
    <source>
        <dbReference type="PROSITE-ProRule" id="PRU00169"/>
    </source>
</evidence>
<protein>
    <recommendedName>
        <fullName evidence="2">histidine kinase</fullName>
        <ecNumber evidence="2">2.7.13.3</ecNumber>
    </recommendedName>
</protein>